<evidence type="ECO:0000256" key="1">
    <source>
        <dbReference type="SAM" id="MobiDB-lite"/>
    </source>
</evidence>
<feature type="region of interest" description="Disordered" evidence="1">
    <location>
        <begin position="25"/>
        <end position="110"/>
    </location>
</feature>
<proteinExistence type="predicted"/>
<dbReference type="EMBL" id="FOND01000013">
    <property type="protein sequence ID" value="SFF42019.1"/>
    <property type="molecule type" value="Genomic_DNA"/>
</dbReference>
<evidence type="ECO:0000313" key="3">
    <source>
        <dbReference type="Proteomes" id="UP000198589"/>
    </source>
</evidence>
<sequence length="174" mass="17216">MARTTVILGAAALLALGGVAAIPDEEPRYLGDMPSSLEQPVAERPPAPRPDPGPAAGGPPPALRAPSPVAPEVPAAEAAPVPAGRVPAPAADTVRDVQAGTAAGDAAGAPLPGLPRLFADVIDTLAEVTDCVVDGILTLPDGGLLDCVTGLLLPTEPPVDPTDPLDPVLEPVTP</sequence>
<protein>
    <submittedName>
        <fullName evidence="2">Uncharacterized protein</fullName>
    </submittedName>
</protein>
<feature type="compositionally biased region" description="Low complexity" evidence="1">
    <location>
        <begin position="99"/>
        <end position="110"/>
    </location>
</feature>
<feature type="compositionally biased region" description="Pro residues" evidence="1">
    <location>
        <begin position="43"/>
        <end position="71"/>
    </location>
</feature>
<accession>A0A1I2II57</accession>
<organism evidence="2 3">
    <name type="scientific">Blastococcus tunisiensis</name>
    <dbReference type="NCBI Taxonomy" id="1798228"/>
    <lineage>
        <taxon>Bacteria</taxon>
        <taxon>Bacillati</taxon>
        <taxon>Actinomycetota</taxon>
        <taxon>Actinomycetes</taxon>
        <taxon>Geodermatophilales</taxon>
        <taxon>Geodermatophilaceae</taxon>
        <taxon>Blastococcus</taxon>
    </lineage>
</organism>
<dbReference type="RefSeq" id="WP_092201168.1">
    <property type="nucleotide sequence ID" value="NZ_FOND01000013.1"/>
</dbReference>
<evidence type="ECO:0000313" key="2">
    <source>
        <dbReference type="EMBL" id="SFF42019.1"/>
    </source>
</evidence>
<dbReference type="AlphaFoldDB" id="A0A1I2II57"/>
<name>A0A1I2II57_9ACTN</name>
<keyword evidence="3" id="KW-1185">Reference proteome</keyword>
<dbReference type="Proteomes" id="UP000198589">
    <property type="component" value="Unassembled WGS sequence"/>
</dbReference>
<reference evidence="3" key="1">
    <citation type="submission" date="2016-10" db="EMBL/GenBank/DDBJ databases">
        <authorList>
            <person name="Varghese N."/>
            <person name="Submissions S."/>
        </authorList>
    </citation>
    <scope>NUCLEOTIDE SEQUENCE [LARGE SCALE GENOMIC DNA]</scope>
    <source>
        <strain evidence="3">DSM 46838</strain>
    </source>
</reference>
<feature type="compositionally biased region" description="Low complexity" evidence="1">
    <location>
        <begin position="72"/>
        <end position="91"/>
    </location>
</feature>
<dbReference type="STRING" id="1798228.SAMN05216574_11380"/>
<gene>
    <name evidence="2" type="ORF">SAMN05216574_11380</name>
</gene>